<dbReference type="AlphaFoldDB" id="A0A7R8URY5"/>
<dbReference type="PANTHER" id="PTHR10009:SF11">
    <property type="entry name" value="RH54244P"/>
    <property type="match status" value="1"/>
</dbReference>
<dbReference type="OrthoDB" id="9977471at2759"/>
<evidence type="ECO:0000256" key="4">
    <source>
        <dbReference type="ARBA" id="ARBA00022729"/>
    </source>
</evidence>
<accession>A0A7R8URY5</accession>
<keyword evidence="7" id="KW-1185">Reference proteome</keyword>
<feature type="chain" id="PRO_5030574109" evidence="5">
    <location>
        <begin position="25"/>
        <end position="458"/>
    </location>
</feature>
<sequence>MHSILWLVVLINACDVFLTDKTYAARLQEKYVWKQIAFAWPSDGEEQNAIATGRYIPENNAPLSMDLWGDKVFITIPRWKSGVAASLAYIQLPDDSRSPILHPYPNWESHDMERNFPEVPQVQKRAANFKCSQLGNFLSDGPEPKTVELSTNIVSPYRAKADECDRLWVLDWGRERLLEKTRRQVTLPTIILFDLNTDKVLHRYTFPQDQVLKTSEFVNFAVDISDRECGNAFIYVADVVGYGMLVYSLNEDRSWRIKHNYFHFDPLEGNFFIGGINFQVPDGIFGLAVGNQKPDKSKNVYFHALSSTKEFVVSNKVLQNETRALDKDSYYDFKMLGDRGFNGQSNVQIFDKNTEIIFYSQVNKDAVGCWNSRKPYTPDTQGLVDSDSVTLVFVNEFFVDKGDNLWVLSNKLPQVLFTSGLNASEDNFRILGGRISELIIGTPCDFVDDSFYLQYPDL</sequence>
<dbReference type="GO" id="GO:0005576">
    <property type="term" value="C:extracellular region"/>
    <property type="evidence" value="ECO:0007669"/>
    <property type="project" value="UniProtKB-SubCell"/>
</dbReference>
<dbReference type="EMBL" id="LR899011">
    <property type="protein sequence ID" value="CAD7085841.1"/>
    <property type="molecule type" value="Genomic_DNA"/>
</dbReference>
<feature type="signal peptide" evidence="5">
    <location>
        <begin position="1"/>
        <end position="24"/>
    </location>
</feature>
<dbReference type="Gene3D" id="2.120.10.30">
    <property type="entry name" value="TolB, C-terminal domain"/>
    <property type="match status" value="1"/>
</dbReference>
<proteinExistence type="inferred from homology"/>
<evidence type="ECO:0000256" key="3">
    <source>
        <dbReference type="ARBA" id="ARBA00022525"/>
    </source>
</evidence>
<evidence type="ECO:0000256" key="2">
    <source>
        <dbReference type="ARBA" id="ARBA00009127"/>
    </source>
</evidence>
<evidence type="ECO:0000256" key="5">
    <source>
        <dbReference type="SAM" id="SignalP"/>
    </source>
</evidence>
<reference evidence="6 7" key="1">
    <citation type="submission" date="2020-11" db="EMBL/GenBank/DDBJ databases">
        <authorList>
            <person name="Wallbank WR R."/>
            <person name="Pardo Diaz C."/>
            <person name="Kozak K."/>
            <person name="Martin S."/>
            <person name="Jiggins C."/>
            <person name="Moest M."/>
            <person name="Warren A I."/>
            <person name="Generalovic N T."/>
            <person name="Byers J.R.P. K."/>
            <person name="Montejo-Kovacevich G."/>
            <person name="Yen C E."/>
        </authorList>
    </citation>
    <scope>NUCLEOTIDE SEQUENCE [LARGE SCALE GENOMIC DNA]</scope>
</reference>
<dbReference type="InParanoid" id="A0A7R8URY5"/>
<keyword evidence="4 5" id="KW-0732">Signal</keyword>
<dbReference type="InterPro" id="IPR017996">
    <property type="entry name" value="MRJP/yellow-related"/>
</dbReference>
<protein>
    <submittedName>
        <fullName evidence="6">Uncharacterized protein</fullName>
    </submittedName>
</protein>
<evidence type="ECO:0000313" key="6">
    <source>
        <dbReference type="EMBL" id="CAD7085841.1"/>
    </source>
</evidence>
<evidence type="ECO:0000256" key="1">
    <source>
        <dbReference type="ARBA" id="ARBA00004613"/>
    </source>
</evidence>
<comment type="subcellular location">
    <subcellularLocation>
        <location evidence="1">Secreted</location>
    </subcellularLocation>
</comment>
<dbReference type="Proteomes" id="UP000594454">
    <property type="component" value="Chromosome 3"/>
</dbReference>
<organism evidence="6 7">
    <name type="scientific">Hermetia illucens</name>
    <name type="common">Black soldier fly</name>
    <dbReference type="NCBI Taxonomy" id="343691"/>
    <lineage>
        <taxon>Eukaryota</taxon>
        <taxon>Metazoa</taxon>
        <taxon>Ecdysozoa</taxon>
        <taxon>Arthropoda</taxon>
        <taxon>Hexapoda</taxon>
        <taxon>Insecta</taxon>
        <taxon>Pterygota</taxon>
        <taxon>Neoptera</taxon>
        <taxon>Endopterygota</taxon>
        <taxon>Diptera</taxon>
        <taxon>Brachycera</taxon>
        <taxon>Stratiomyomorpha</taxon>
        <taxon>Stratiomyidae</taxon>
        <taxon>Hermetiinae</taxon>
        <taxon>Hermetia</taxon>
    </lineage>
</organism>
<dbReference type="Pfam" id="PF03022">
    <property type="entry name" value="MRJP"/>
    <property type="match status" value="1"/>
</dbReference>
<dbReference type="PANTHER" id="PTHR10009">
    <property type="entry name" value="PROTEIN YELLOW-RELATED"/>
    <property type="match status" value="1"/>
</dbReference>
<comment type="similarity">
    <text evidence="2">Belongs to the major royal jelly protein family.</text>
</comment>
<gene>
    <name evidence="6" type="ORF">HERILL_LOCUS8657</name>
</gene>
<evidence type="ECO:0000313" key="7">
    <source>
        <dbReference type="Proteomes" id="UP000594454"/>
    </source>
</evidence>
<dbReference type="InterPro" id="IPR011042">
    <property type="entry name" value="6-blade_b-propeller_TolB-like"/>
</dbReference>
<keyword evidence="3" id="KW-0964">Secreted</keyword>
<name>A0A7R8URY5_HERIL</name>